<keyword evidence="1" id="KW-1133">Transmembrane helix</keyword>
<dbReference type="RefSeq" id="WP_014269009.1">
    <property type="nucleotide sequence ID" value="NC_016633.1"/>
</dbReference>
<feature type="transmembrane region" description="Helical" evidence="1">
    <location>
        <begin position="201"/>
        <end position="222"/>
    </location>
</feature>
<feature type="transmembrane region" description="Helical" evidence="1">
    <location>
        <begin position="160"/>
        <end position="180"/>
    </location>
</feature>
<organism evidence="2 3">
    <name type="scientific">Sphaerochaeta pleomorpha (strain ATCC BAA-1885 / DSM 22778 / Grapes)</name>
    <dbReference type="NCBI Taxonomy" id="158190"/>
    <lineage>
        <taxon>Bacteria</taxon>
        <taxon>Pseudomonadati</taxon>
        <taxon>Spirochaetota</taxon>
        <taxon>Spirochaetia</taxon>
        <taxon>Spirochaetales</taxon>
        <taxon>Sphaerochaetaceae</taxon>
        <taxon>Sphaerochaeta</taxon>
    </lineage>
</organism>
<sequence>MDELTNVFADFQKQVKEISDHAPQVHKIEFSAKLKNGTSFNFNFNSDTFNRQPRSERNYKPVSVFNAIVDIIGASGAIFLLVYLIITIETYHPTFGSSAIWSILAFSFFIAFFTISSVYHLFDKDSPVQPVFYSVSESLKIVTLASVNICYVLLVNPEKFIPAVLGTLGLAAASFLFLSIGTHGGLRASLAFTTLLPFVSLLGKITLLSVSTAILLALWSLINLLVKPSQKVRTNTVFAIMGMISLALNCFLVLEI</sequence>
<evidence type="ECO:0000313" key="2">
    <source>
        <dbReference type="EMBL" id="AEV28160.1"/>
    </source>
</evidence>
<proteinExistence type="predicted"/>
<dbReference type="HOGENOM" id="CLU_1085443_0_0_12"/>
<keyword evidence="1" id="KW-0472">Membrane</keyword>
<dbReference type="OrthoDB" id="9894462at2"/>
<keyword evidence="3" id="KW-1185">Reference proteome</keyword>
<reference evidence="2 3" key="1">
    <citation type="submission" date="2011-11" db="EMBL/GenBank/DDBJ databases">
        <title>Complete sequence of Spirochaeta sp. grapes.</title>
        <authorList>
            <consortium name="US DOE Joint Genome Institute"/>
            <person name="Lucas S."/>
            <person name="Han J."/>
            <person name="Lapidus A."/>
            <person name="Cheng J.-F."/>
            <person name="Goodwin L."/>
            <person name="Pitluck S."/>
            <person name="Peters L."/>
            <person name="Ovchinnikova G."/>
            <person name="Munk A.C."/>
            <person name="Detter J.C."/>
            <person name="Han C."/>
            <person name="Tapia R."/>
            <person name="Land M."/>
            <person name="Hauser L."/>
            <person name="Kyrpides N."/>
            <person name="Ivanova N."/>
            <person name="Pagani I."/>
            <person name="Ritalahtilisa K."/>
            <person name="Loeffler F."/>
            <person name="Woyke T."/>
        </authorList>
    </citation>
    <scope>NUCLEOTIDE SEQUENCE [LARGE SCALE GENOMIC DNA]</scope>
    <source>
        <strain evidence="3">ATCC BAA-1885 / DSM 22778 / Grapes</strain>
    </source>
</reference>
<dbReference type="EMBL" id="CP003155">
    <property type="protein sequence ID" value="AEV28160.1"/>
    <property type="molecule type" value="Genomic_DNA"/>
</dbReference>
<name>G8QUY4_SPHPG</name>
<dbReference type="Proteomes" id="UP000005632">
    <property type="component" value="Chromosome"/>
</dbReference>
<feature type="transmembrane region" description="Helical" evidence="1">
    <location>
        <begin position="234"/>
        <end position="254"/>
    </location>
</feature>
<gene>
    <name evidence="2" type="ordered locus">SpiGrapes_0301</name>
</gene>
<feature type="transmembrane region" description="Helical" evidence="1">
    <location>
        <begin position="98"/>
        <end position="119"/>
    </location>
</feature>
<evidence type="ECO:0000313" key="3">
    <source>
        <dbReference type="Proteomes" id="UP000005632"/>
    </source>
</evidence>
<evidence type="ECO:0000256" key="1">
    <source>
        <dbReference type="SAM" id="Phobius"/>
    </source>
</evidence>
<protein>
    <submittedName>
        <fullName evidence="2">Putative membrane protein, hemolysin III</fullName>
    </submittedName>
</protein>
<keyword evidence="1" id="KW-0812">Transmembrane</keyword>
<accession>G8QUY4</accession>
<feature type="transmembrane region" description="Helical" evidence="1">
    <location>
        <begin position="131"/>
        <end position="154"/>
    </location>
</feature>
<feature type="transmembrane region" description="Helical" evidence="1">
    <location>
        <begin position="64"/>
        <end position="86"/>
    </location>
</feature>
<dbReference type="KEGG" id="sgp:SpiGrapes_0301"/>
<dbReference type="STRING" id="158190.SpiGrapes_0301"/>
<dbReference type="AlphaFoldDB" id="G8QUY4"/>